<proteinExistence type="inferred from homology"/>
<keyword evidence="2" id="KW-0378">Hydrolase</keyword>
<evidence type="ECO:0000313" key="4">
    <source>
        <dbReference type="Proteomes" id="UP000616346"/>
    </source>
</evidence>
<comment type="similarity">
    <text evidence="1">Belongs to the 4-hydroxybenzoyl-CoA thioesterase family.</text>
</comment>
<protein>
    <submittedName>
        <fullName evidence="3">Acyl-CoA thioesterase</fullName>
    </submittedName>
</protein>
<dbReference type="Proteomes" id="UP000616346">
    <property type="component" value="Unassembled WGS sequence"/>
</dbReference>
<evidence type="ECO:0000256" key="1">
    <source>
        <dbReference type="ARBA" id="ARBA00005953"/>
    </source>
</evidence>
<dbReference type="InterPro" id="IPR029069">
    <property type="entry name" value="HotDog_dom_sf"/>
</dbReference>
<evidence type="ECO:0000313" key="3">
    <source>
        <dbReference type="EMBL" id="MBD8000884.1"/>
    </source>
</evidence>
<dbReference type="PANTHER" id="PTHR31793">
    <property type="entry name" value="4-HYDROXYBENZOYL-COA THIOESTERASE FAMILY MEMBER"/>
    <property type="match status" value="1"/>
</dbReference>
<dbReference type="Pfam" id="PF13279">
    <property type="entry name" value="4HBT_2"/>
    <property type="match status" value="1"/>
</dbReference>
<dbReference type="EMBL" id="JACSPQ010000001">
    <property type="protein sequence ID" value="MBD8000884.1"/>
    <property type="molecule type" value="Genomic_DNA"/>
</dbReference>
<accession>A0ABR8V7Y8</accession>
<gene>
    <name evidence="3" type="ORF">H9626_01395</name>
</gene>
<dbReference type="Gene3D" id="3.10.129.10">
    <property type="entry name" value="Hotdog Thioesterase"/>
    <property type="match status" value="1"/>
</dbReference>
<name>A0ABR8V7Y8_9BACT</name>
<organism evidence="3 4">
    <name type="scientific">Phocaeicola faecium</name>
    <dbReference type="NCBI Taxonomy" id="2762213"/>
    <lineage>
        <taxon>Bacteria</taxon>
        <taxon>Pseudomonadati</taxon>
        <taxon>Bacteroidota</taxon>
        <taxon>Bacteroidia</taxon>
        <taxon>Bacteroidales</taxon>
        <taxon>Bacteroidaceae</taxon>
        <taxon>Phocaeicola</taxon>
    </lineage>
</organism>
<keyword evidence="4" id="KW-1185">Reference proteome</keyword>
<sequence length="147" mass="17070">MKKRKYDSTPTLVGVTKAKVRFSEVDSMKIVWHGSYVKYFEDGREAFGREYPGIGYLDIYASGYMTPIVDLQIQYLNPLTIDDDIIIETKYIQTPAAKICFEYLIRKSDSNIIVARGSSVQVFIDNNGEMCLNNPPFYEKWKEKWIK</sequence>
<dbReference type="PANTHER" id="PTHR31793:SF27">
    <property type="entry name" value="NOVEL THIOESTERASE SUPERFAMILY DOMAIN AND SAPOSIN A-TYPE DOMAIN CONTAINING PROTEIN (0610012H03RIK)"/>
    <property type="match status" value="1"/>
</dbReference>
<dbReference type="RefSeq" id="WP_122296060.1">
    <property type="nucleotide sequence ID" value="NZ_JACSPQ010000001.1"/>
</dbReference>
<reference evidence="3 4" key="1">
    <citation type="submission" date="2020-08" db="EMBL/GenBank/DDBJ databases">
        <title>A Genomic Blueprint of the Chicken Gut Microbiome.</title>
        <authorList>
            <person name="Gilroy R."/>
            <person name="Ravi A."/>
            <person name="Getino M."/>
            <person name="Pursley I."/>
            <person name="Horton D.L."/>
            <person name="Alikhan N.-F."/>
            <person name="Baker D."/>
            <person name="Gharbi K."/>
            <person name="Hall N."/>
            <person name="Watson M."/>
            <person name="Adriaenssens E.M."/>
            <person name="Foster-Nyarko E."/>
            <person name="Jarju S."/>
            <person name="Secka A."/>
            <person name="Antonio M."/>
            <person name="Oren A."/>
            <person name="Chaudhuri R."/>
            <person name="La Ragione R.M."/>
            <person name="Hildebrand F."/>
            <person name="Pallen M.J."/>
        </authorList>
    </citation>
    <scope>NUCLEOTIDE SEQUENCE [LARGE SCALE GENOMIC DNA]</scope>
    <source>
        <strain evidence="3 4">Sa1YUN3</strain>
    </source>
</reference>
<evidence type="ECO:0000256" key="2">
    <source>
        <dbReference type="ARBA" id="ARBA00022801"/>
    </source>
</evidence>
<dbReference type="InterPro" id="IPR050563">
    <property type="entry name" value="4-hydroxybenzoyl-CoA_TE"/>
</dbReference>
<comment type="caution">
    <text evidence="3">The sequence shown here is derived from an EMBL/GenBank/DDBJ whole genome shotgun (WGS) entry which is preliminary data.</text>
</comment>
<dbReference type="CDD" id="cd00586">
    <property type="entry name" value="4HBT"/>
    <property type="match status" value="1"/>
</dbReference>
<dbReference type="SUPFAM" id="SSF54637">
    <property type="entry name" value="Thioesterase/thiol ester dehydrase-isomerase"/>
    <property type="match status" value="1"/>
</dbReference>